<evidence type="ECO:0000313" key="3">
    <source>
        <dbReference type="Proteomes" id="UP000024635"/>
    </source>
</evidence>
<evidence type="ECO:0000256" key="1">
    <source>
        <dbReference type="SAM" id="MobiDB-lite"/>
    </source>
</evidence>
<gene>
    <name evidence="2" type="primary">Acey_s0203.g1848</name>
    <name evidence="2" type="ORF">Y032_0203g1848</name>
</gene>
<dbReference type="Proteomes" id="UP000024635">
    <property type="component" value="Unassembled WGS sequence"/>
</dbReference>
<dbReference type="EMBL" id="JARK01001539">
    <property type="protein sequence ID" value="EYB91708.1"/>
    <property type="molecule type" value="Genomic_DNA"/>
</dbReference>
<proteinExistence type="predicted"/>
<dbReference type="AlphaFoldDB" id="A0A016SLY4"/>
<sequence length="97" mass="11302">MRRSESGSALPQLPTNFVKPEKWYGHILRANEDTICEVGIDLEVPGKRPRGRPEQRWLDTLHADLKLVGVHQNEAHDRAKWRQKIRKADPATERDKR</sequence>
<organism evidence="2 3">
    <name type="scientific">Ancylostoma ceylanicum</name>
    <dbReference type="NCBI Taxonomy" id="53326"/>
    <lineage>
        <taxon>Eukaryota</taxon>
        <taxon>Metazoa</taxon>
        <taxon>Ecdysozoa</taxon>
        <taxon>Nematoda</taxon>
        <taxon>Chromadorea</taxon>
        <taxon>Rhabditida</taxon>
        <taxon>Rhabditina</taxon>
        <taxon>Rhabditomorpha</taxon>
        <taxon>Strongyloidea</taxon>
        <taxon>Ancylostomatidae</taxon>
        <taxon>Ancylostomatinae</taxon>
        <taxon>Ancylostoma</taxon>
    </lineage>
</organism>
<comment type="caution">
    <text evidence="2">The sequence shown here is derived from an EMBL/GenBank/DDBJ whole genome shotgun (WGS) entry which is preliminary data.</text>
</comment>
<protein>
    <submittedName>
        <fullName evidence="2">Uncharacterized protein</fullName>
    </submittedName>
</protein>
<feature type="region of interest" description="Disordered" evidence="1">
    <location>
        <begin position="76"/>
        <end position="97"/>
    </location>
</feature>
<accession>A0A016SLY4</accession>
<name>A0A016SLY4_9BILA</name>
<dbReference type="OrthoDB" id="424543at2759"/>
<keyword evidence="3" id="KW-1185">Reference proteome</keyword>
<evidence type="ECO:0000313" key="2">
    <source>
        <dbReference type="EMBL" id="EYB91708.1"/>
    </source>
</evidence>
<reference evidence="3" key="1">
    <citation type="journal article" date="2015" name="Nat. Genet.">
        <title>The genome and transcriptome of the zoonotic hookworm Ancylostoma ceylanicum identify infection-specific gene families.</title>
        <authorList>
            <person name="Schwarz E.M."/>
            <person name="Hu Y."/>
            <person name="Antoshechkin I."/>
            <person name="Miller M.M."/>
            <person name="Sternberg P.W."/>
            <person name="Aroian R.V."/>
        </authorList>
    </citation>
    <scope>NUCLEOTIDE SEQUENCE</scope>
    <source>
        <strain evidence="3">HY135</strain>
    </source>
</reference>